<dbReference type="AlphaFoldDB" id="A0A250X722"/>
<gene>
    <name evidence="2" type="ORF">CEUSTIGMA_g6284.t1</name>
</gene>
<dbReference type="EMBL" id="BEGY01000036">
    <property type="protein sequence ID" value="GAX78846.1"/>
    <property type="molecule type" value="Genomic_DNA"/>
</dbReference>
<feature type="region of interest" description="Disordered" evidence="1">
    <location>
        <begin position="60"/>
        <end position="79"/>
    </location>
</feature>
<comment type="caution">
    <text evidence="2">The sequence shown here is derived from an EMBL/GenBank/DDBJ whole genome shotgun (WGS) entry which is preliminary data.</text>
</comment>
<keyword evidence="3" id="KW-1185">Reference proteome</keyword>
<evidence type="ECO:0000256" key="1">
    <source>
        <dbReference type="SAM" id="MobiDB-lite"/>
    </source>
</evidence>
<name>A0A250X722_9CHLO</name>
<dbReference type="Proteomes" id="UP000232323">
    <property type="component" value="Unassembled WGS sequence"/>
</dbReference>
<reference evidence="2 3" key="1">
    <citation type="submission" date="2017-08" db="EMBL/GenBank/DDBJ databases">
        <title>Acidophilic green algal genome provides insights into adaptation to an acidic environment.</title>
        <authorList>
            <person name="Hirooka S."/>
            <person name="Hirose Y."/>
            <person name="Kanesaki Y."/>
            <person name="Higuchi S."/>
            <person name="Fujiwara T."/>
            <person name="Onuma R."/>
            <person name="Era A."/>
            <person name="Ohbayashi R."/>
            <person name="Uzuka A."/>
            <person name="Nozaki H."/>
            <person name="Yoshikawa H."/>
            <person name="Miyagishima S.Y."/>
        </authorList>
    </citation>
    <scope>NUCLEOTIDE SEQUENCE [LARGE SCALE GENOMIC DNA]</scope>
    <source>
        <strain evidence="2 3">NIES-2499</strain>
    </source>
</reference>
<evidence type="ECO:0000313" key="2">
    <source>
        <dbReference type="EMBL" id="GAX78846.1"/>
    </source>
</evidence>
<proteinExistence type="predicted"/>
<organism evidence="2 3">
    <name type="scientific">Chlamydomonas eustigma</name>
    <dbReference type="NCBI Taxonomy" id="1157962"/>
    <lineage>
        <taxon>Eukaryota</taxon>
        <taxon>Viridiplantae</taxon>
        <taxon>Chlorophyta</taxon>
        <taxon>core chlorophytes</taxon>
        <taxon>Chlorophyceae</taxon>
        <taxon>CS clade</taxon>
        <taxon>Chlamydomonadales</taxon>
        <taxon>Chlamydomonadaceae</taxon>
        <taxon>Chlamydomonas</taxon>
    </lineage>
</organism>
<accession>A0A250X722</accession>
<evidence type="ECO:0000313" key="3">
    <source>
        <dbReference type="Proteomes" id="UP000232323"/>
    </source>
</evidence>
<sequence>MVFKKQKEHRENSDDDDFEVGSPEDRRQRIAAQVAKSRRKSVELLSIEDRRQRNEAIAAQVSESRRNSTRRQKNDPSRPAFMQTKALAMQPGGQTTEINLTCWNSETRPWLSSQKNIFLNDAWRSSDFKECPGISININTSIYPVEDSIAEMIFTMLPSEAHRDVRIQLHPFDNVWDESTETCKIMFKKAGSNIQDEAEISVNMLRRCYNLQLSTPIAQLPDLLQNSKDTIIAYLKIRDGMVIQIEEDHHDEKEKDEQ</sequence>
<protein>
    <submittedName>
        <fullName evidence="2">Uncharacterized protein</fullName>
    </submittedName>
</protein>
<feature type="region of interest" description="Disordered" evidence="1">
    <location>
        <begin position="1"/>
        <end position="40"/>
    </location>
</feature>